<dbReference type="Proteomes" id="UP001326110">
    <property type="component" value="Chromosome"/>
</dbReference>
<evidence type="ECO:0000259" key="4">
    <source>
        <dbReference type="Pfam" id="PF16220"/>
    </source>
</evidence>
<gene>
    <name evidence="5" type="ORF">SR858_11555</name>
</gene>
<dbReference type="InterPro" id="IPR032623">
    <property type="entry name" value="FecR_N"/>
</dbReference>
<accession>A0ABZ0Y5R1</accession>
<feature type="transmembrane region" description="Helical" evidence="2">
    <location>
        <begin position="141"/>
        <end position="162"/>
    </location>
</feature>
<organism evidence="5 6">
    <name type="scientific">Duganella zoogloeoides</name>
    <dbReference type="NCBI Taxonomy" id="75659"/>
    <lineage>
        <taxon>Bacteria</taxon>
        <taxon>Pseudomonadati</taxon>
        <taxon>Pseudomonadota</taxon>
        <taxon>Betaproteobacteria</taxon>
        <taxon>Burkholderiales</taxon>
        <taxon>Oxalobacteraceae</taxon>
        <taxon>Telluria group</taxon>
        <taxon>Duganella</taxon>
    </lineage>
</organism>
<dbReference type="Pfam" id="PF16220">
    <property type="entry name" value="DUF4880"/>
    <property type="match status" value="1"/>
</dbReference>
<name>A0ABZ0Y5R1_9BURK</name>
<dbReference type="InterPro" id="IPR006860">
    <property type="entry name" value="FecR"/>
</dbReference>
<dbReference type="EMBL" id="CP140152">
    <property type="protein sequence ID" value="WQH06934.1"/>
    <property type="molecule type" value="Genomic_DNA"/>
</dbReference>
<dbReference type="RefSeq" id="WP_084669864.1">
    <property type="nucleotide sequence ID" value="NZ_CP140152.1"/>
</dbReference>
<feature type="domain" description="FecR N-terminal" evidence="4">
    <location>
        <begin position="7"/>
        <end position="48"/>
    </location>
</feature>
<protein>
    <submittedName>
        <fullName evidence="5">FecR domain-containing protein</fullName>
    </submittedName>
</protein>
<evidence type="ECO:0000313" key="6">
    <source>
        <dbReference type="Proteomes" id="UP001326110"/>
    </source>
</evidence>
<evidence type="ECO:0000259" key="3">
    <source>
        <dbReference type="Pfam" id="PF04773"/>
    </source>
</evidence>
<dbReference type="Pfam" id="PF04773">
    <property type="entry name" value="FecR"/>
    <property type="match status" value="1"/>
</dbReference>
<evidence type="ECO:0000256" key="1">
    <source>
        <dbReference type="SAM" id="MobiDB-lite"/>
    </source>
</evidence>
<feature type="domain" description="FecR protein" evidence="3">
    <location>
        <begin position="184"/>
        <end position="275"/>
    </location>
</feature>
<dbReference type="GeneID" id="43166866"/>
<reference evidence="5 6" key="1">
    <citation type="submission" date="2023-11" db="EMBL/GenBank/DDBJ databases">
        <title>MicrobeMod: A computational toolkit for identifying prokaryotic methylation and restriction-modification with nanopore sequencing.</title>
        <authorList>
            <person name="Crits-Christoph A."/>
            <person name="Kang S.C."/>
            <person name="Lee H."/>
            <person name="Ostrov N."/>
        </authorList>
    </citation>
    <scope>NUCLEOTIDE SEQUENCE [LARGE SCALE GENOMIC DNA]</scope>
    <source>
        <strain evidence="5 6">ATCC 25935</strain>
    </source>
</reference>
<evidence type="ECO:0000256" key="2">
    <source>
        <dbReference type="SAM" id="Phobius"/>
    </source>
</evidence>
<dbReference type="Gene3D" id="2.60.120.1440">
    <property type="match status" value="1"/>
</dbReference>
<dbReference type="PANTHER" id="PTHR30273">
    <property type="entry name" value="PERIPLASMIC SIGNAL SENSOR AND SIGMA FACTOR ACTIVATOR FECR-RELATED"/>
    <property type="match status" value="1"/>
</dbReference>
<keyword evidence="2" id="KW-1133">Transmembrane helix</keyword>
<keyword evidence="2" id="KW-0812">Transmembrane</keyword>
<dbReference type="PANTHER" id="PTHR30273:SF2">
    <property type="entry name" value="PROTEIN FECR"/>
    <property type="match status" value="1"/>
</dbReference>
<evidence type="ECO:0000313" key="5">
    <source>
        <dbReference type="EMBL" id="WQH06934.1"/>
    </source>
</evidence>
<dbReference type="InterPro" id="IPR012373">
    <property type="entry name" value="Ferrdict_sens_TM"/>
</dbReference>
<keyword evidence="6" id="KW-1185">Reference proteome</keyword>
<sequence>MSNIDHQALEWLARQARGPLAAAEQAALDAWLAANPRHQGAWLRAHALDHTLRQALLPEAVRPAAFAFDGAHAIDGGEADGFGAADSDPAHTANEAKFADASGAGGDSGATTRWPTTSLAPGPAPVPATSTDPRPRSNARVAALAGMAILAMAVGIAFRMAASDGLPKPPLQAAAPTPTPVLVLETALGELRKVPLADRSLASIDSATRLEVSIDARQRRIGLLKGQAWFQVAKDAQRPFVVSAGAVSVTAVGTAFAVQRQPGGADVVVTEGVVEVRRGADHAPVRIAAGQQAYVAEQGGAIAVRRQADAATRQLAWREGMIVLQNDTLARAVAQFNRYNRRQLIIADPTLRSKTLVGRYRVYEAEQFANDVQTLLKVPVRVSAEQIRIGGR</sequence>
<feature type="region of interest" description="Disordered" evidence="1">
    <location>
        <begin position="99"/>
        <end position="137"/>
    </location>
</feature>
<proteinExistence type="predicted"/>
<keyword evidence="2" id="KW-0472">Membrane</keyword>